<reference evidence="9" key="1">
    <citation type="journal article" date="2019" name="Int. J. Syst. Evol. Microbiol.">
        <title>The Global Catalogue of Microorganisms (GCM) 10K type strain sequencing project: providing services to taxonomists for standard genome sequencing and annotation.</title>
        <authorList>
            <consortium name="The Broad Institute Genomics Platform"/>
            <consortium name="The Broad Institute Genome Sequencing Center for Infectious Disease"/>
            <person name="Wu L."/>
            <person name="Ma J."/>
        </authorList>
    </citation>
    <scope>NUCLEOTIDE SEQUENCE [LARGE SCALE GENOMIC DNA]</scope>
    <source>
        <strain evidence="9">KCTC 52660</strain>
    </source>
</reference>
<dbReference type="InterPro" id="IPR029494">
    <property type="entry name" value="DarT"/>
</dbReference>
<keyword evidence="4 6" id="KW-0548">Nucleotidyltransferase</keyword>
<evidence type="ECO:0000256" key="6">
    <source>
        <dbReference type="PROSITE-ProRule" id="PRU01362"/>
    </source>
</evidence>
<keyword evidence="3 6" id="KW-0808">Transferase</keyword>
<accession>A0ABV7B1S0</accession>
<evidence type="ECO:0000256" key="4">
    <source>
        <dbReference type="ARBA" id="ARBA00022695"/>
    </source>
</evidence>
<keyword evidence="1 6" id="KW-1277">Toxin-antitoxin system</keyword>
<organism evidence="8 9">
    <name type="scientific">Halomonas tibetensis</name>
    <dbReference type="NCBI Taxonomy" id="2259590"/>
    <lineage>
        <taxon>Bacteria</taxon>
        <taxon>Pseudomonadati</taxon>
        <taxon>Pseudomonadota</taxon>
        <taxon>Gammaproteobacteria</taxon>
        <taxon>Oceanospirillales</taxon>
        <taxon>Halomonadaceae</taxon>
        <taxon>Halomonas</taxon>
    </lineage>
</organism>
<evidence type="ECO:0000256" key="2">
    <source>
        <dbReference type="ARBA" id="ARBA00022676"/>
    </source>
</evidence>
<comment type="caution">
    <text evidence="8">The sequence shown here is derived from an EMBL/GenBank/DDBJ whole genome shotgun (WGS) entry which is preliminary data.</text>
</comment>
<feature type="domain" description="DarT" evidence="7">
    <location>
        <begin position="14"/>
        <end position="217"/>
    </location>
</feature>
<protein>
    <submittedName>
        <fullName evidence="8">DUF4433 domain-containing protein</fullName>
    </submittedName>
</protein>
<evidence type="ECO:0000259" key="7">
    <source>
        <dbReference type="PROSITE" id="PS52018"/>
    </source>
</evidence>
<dbReference type="PROSITE" id="PS52018">
    <property type="entry name" value="DART"/>
    <property type="match status" value="1"/>
</dbReference>
<proteinExistence type="inferred from homology"/>
<feature type="active site" description="Proton acceptor" evidence="6">
    <location>
        <position position="57"/>
    </location>
</feature>
<dbReference type="Pfam" id="PF14487">
    <property type="entry name" value="DarT"/>
    <property type="match status" value="1"/>
</dbReference>
<name>A0ABV7B1S0_9GAMM</name>
<comment type="similarity">
    <text evidence="6">Belongs to the DarT ADP-ribosyltransferase family.</text>
</comment>
<keyword evidence="5 6" id="KW-0238">DNA-binding</keyword>
<feature type="binding site" evidence="6">
    <location>
        <position position="57"/>
    </location>
    <ligand>
        <name>NAD(+)</name>
        <dbReference type="ChEBI" id="CHEBI:57540"/>
    </ligand>
</feature>
<evidence type="ECO:0000313" key="8">
    <source>
        <dbReference type="EMBL" id="MFC2991397.1"/>
    </source>
</evidence>
<evidence type="ECO:0000313" key="9">
    <source>
        <dbReference type="Proteomes" id="UP001595386"/>
    </source>
</evidence>
<dbReference type="RefSeq" id="WP_379755624.1">
    <property type="nucleotide sequence ID" value="NZ_JBHRSQ010000008.1"/>
</dbReference>
<evidence type="ECO:0000256" key="5">
    <source>
        <dbReference type="ARBA" id="ARBA00023125"/>
    </source>
</evidence>
<dbReference type="Proteomes" id="UP001595386">
    <property type="component" value="Unassembled WGS sequence"/>
</dbReference>
<comment type="caution">
    <text evidence="6">Lacks conserved residue(s) required for the propagation of feature annotation.</text>
</comment>
<sequence length="218" mass="24748">MATDLSRSLNSRKALIFRITLRDNLPWLLAHGLYCRSAAEQDPGFVTIGNRDLIGRRATRDVPTPPGGTLSDYIPFYFTPASPMLLNIVTGRGVPIQRKEDILVLVCSLPRLQEIGSAFVFTDRHAYLPMARFSSRLEDLEEFVPWPLLQAQDFSRDREDPEKTERYQAEALIFHHLPASALLGIGTYTDEMRAAVEAQVAAHQLPLKVVKRPNWFFR</sequence>
<evidence type="ECO:0000256" key="3">
    <source>
        <dbReference type="ARBA" id="ARBA00022679"/>
    </source>
</evidence>
<keyword evidence="2 6" id="KW-0328">Glycosyltransferase</keyword>
<feature type="binding site" evidence="6">
    <location>
        <begin position="18"/>
        <end position="20"/>
    </location>
    <ligand>
        <name>NAD(+)</name>
        <dbReference type="ChEBI" id="CHEBI:57540"/>
    </ligand>
</feature>
<gene>
    <name evidence="8" type="ORF">ACFODV_05075</name>
</gene>
<feature type="active site" evidence="6">
    <location>
        <position position="170"/>
    </location>
</feature>
<keyword evidence="9" id="KW-1185">Reference proteome</keyword>
<evidence type="ECO:0000256" key="1">
    <source>
        <dbReference type="ARBA" id="ARBA00022649"/>
    </source>
</evidence>
<comment type="catalytic activity">
    <reaction evidence="6">
        <text>a thymidine in DNA + NAD(+) = an N-(ADP-alpha-D-ribosyl)-thymidine in DNA + nicotinamide + H(+)</text>
        <dbReference type="Rhea" id="RHEA:71651"/>
        <dbReference type="Rhea" id="RHEA-COMP:13556"/>
        <dbReference type="Rhea" id="RHEA-COMP:18051"/>
        <dbReference type="ChEBI" id="CHEBI:15378"/>
        <dbReference type="ChEBI" id="CHEBI:17154"/>
        <dbReference type="ChEBI" id="CHEBI:57540"/>
        <dbReference type="ChEBI" id="CHEBI:137386"/>
        <dbReference type="ChEBI" id="CHEBI:191199"/>
    </reaction>
</comment>
<dbReference type="EMBL" id="JBHRSQ010000008">
    <property type="protein sequence ID" value="MFC2991397.1"/>
    <property type="molecule type" value="Genomic_DNA"/>
</dbReference>